<dbReference type="KEGG" id="cjj:CJJ81176_1230"/>
<comment type="catalytic activity">
    <reaction evidence="7">
        <text>adenosine + H2O + H(+) = inosine + NH4(+)</text>
        <dbReference type="Rhea" id="RHEA:24408"/>
        <dbReference type="ChEBI" id="CHEBI:15377"/>
        <dbReference type="ChEBI" id="CHEBI:15378"/>
        <dbReference type="ChEBI" id="CHEBI:16335"/>
        <dbReference type="ChEBI" id="CHEBI:17596"/>
        <dbReference type="ChEBI" id="CHEBI:28938"/>
        <dbReference type="EC" id="3.5.4.4"/>
    </reaction>
    <physiologicalReaction direction="left-to-right" evidence="7">
        <dbReference type="Rhea" id="RHEA:24409"/>
    </physiologicalReaction>
</comment>
<dbReference type="PANTHER" id="PTHR30616">
    <property type="entry name" value="UNCHARACTERIZED PROTEIN YFIH"/>
    <property type="match status" value="1"/>
</dbReference>
<dbReference type="EMBL" id="CP000538">
    <property type="protein sequence ID" value="EAQ72163.1"/>
    <property type="molecule type" value="Genomic_DNA"/>
</dbReference>
<gene>
    <name evidence="10" type="ordered locus">CJJ81176_1230</name>
</gene>
<evidence type="ECO:0000256" key="3">
    <source>
        <dbReference type="ARBA" id="ARBA00022679"/>
    </source>
</evidence>
<dbReference type="HOGENOM" id="CLU_065784_4_0_7"/>
<dbReference type="Pfam" id="PF02578">
    <property type="entry name" value="Cu-oxidase_4"/>
    <property type="match status" value="1"/>
</dbReference>
<accession>A0A0H3PAI2</accession>
<dbReference type="eggNOG" id="COG1496">
    <property type="taxonomic scope" value="Bacteria"/>
</dbReference>
<dbReference type="SUPFAM" id="SSF64438">
    <property type="entry name" value="CNF1/YfiH-like putative cysteine hydrolases"/>
    <property type="match status" value="1"/>
</dbReference>
<keyword evidence="5" id="KW-0378">Hydrolase</keyword>
<evidence type="ECO:0000313" key="11">
    <source>
        <dbReference type="Proteomes" id="UP000000646"/>
    </source>
</evidence>
<evidence type="ECO:0000256" key="2">
    <source>
        <dbReference type="ARBA" id="ARBA00007353"/>
    </source>
</evidence>
<evidence type="ECO:0000256" key="6">
    <source>
        <dbReference type="ARBA" id="ARBA00022833"/>
    </source>
</evidence>
<comment type="similarity">
    <text evidence="2">Belongs to the purine nucleoside phosphorylase YfiH/LACC1 family.</text>
</comment>
<dbReference type="PANTHER" id="PTHR30616:SF2">
    <property type="entry name" value="PURINE NUCLEOSIDE PHOSPHORYLASE LACC1"/>
    <property type="match status" value="1"/>
</dbReference>
<comment type="catalytic activity">
    <reaction evidence="1">
        <text>inosine + phosphate = alpha-D-ribose 1-phosphate + hypoxanthine</text>
        <dbReference type="Rhea" id="RHEA:27646"/>
        <dbReference type="ChEBI" id="CHEBI:17368"/>
        <dbReference type="ChEBI" id="CHEBI:17596"/>
        <dbReference type="ChEBI" id="CHEBI:43474"/>
        <dbReference type="ChEBI" id="CHEBI:57720"/>
        <dbReference type="EC" id="2.4.2.1"/>
    </reaction>
    <physiologicalReaction direction="left-to-right" evidence="1">
        <dbReference type="Rhea" id="RHEA:27647"/>
    </physiologicalReaction>
</comment>
<evidence type="ECO:0000256" key="4">
    <source>
        <dbReference type="ARBA" id="ARBA00022723"/>
    </source>
</evidence>
<evidence type="ECO:0008006" key="12">
    <source>
        <dbReference type="Google" id="ProtNLM"/>
    </source>
</evidence>
<dbReference type="GO" id="GO:0005507">
    <property type="term" value="F:copper ion binding"/>
    <property type="evidence" value="ECO:0007669"/>
    <property type="project" value="TreeGrafter"/>
</dbReference>
<name>A0A0H3PAI2_CAMJJ</name>
<keyword evidence="3" id="KW-0808">Transferase</keyword>
<proteinExistence type="inferred from homology"/>
<dbReference type="InterPro" id="IPR003730">
    <property type="entry name" value="Cu_polyphenol_OxRdtase"/>
</dbReference>
<dbReference type="InterPro" id="IPR038371">
    <property type="entry name" value="Cu_polyphenol_OxRdtase_sf"/>
</dbReference>
<dbReference type="GO" id="GO:0017061">
    <property type="term" value="F:S-methyl-5-thioadenosine phosphorylase activity"/>
    <property type="evidence" value="ECO:0007669"/>
    <property type="project" value="UniProtKB-EC"/>
</dbReference>
<evidence type="ECO:0000256" key="9">
    <source>
        <dbReference type="ARBA" id="ARBA00049893"/>
    </source>
</evidence>
<dbReference type="CDD" id="cd16833">
    <property type="entry name" value="YfiH"/>
    <property type="match status" value="1"/>
</dbReference>
<dbReference type="AlphaFoldDB" id="A0A0H3PAI2"/>
<evidence type="ECO:0000256" key="8">
    <source>
        <dbReference type="ARBA" id="ARBA00048968"/>
    </source>
</evidence>
<keyword evidence="6" id="KW-0862">Zinc</keyword>
<comment type="catalytic activity">
    <reaction evidence="8">
        <text>adenosine + phosphate = alpha-D-ribose 1-phosphate + adenine</text>
        <dbReference type="Rhea" id="RHEA:27642"/>
        <dbReference type="ChEBI" id="CHEBI:16335"/>
        <dbReference type="ChEBI" id="CHEBI:16708"/>
        <dbReference type="ChEBI" id="CHEBI:43474"/>
        <dbReference type="ChEBI" id="CHEBI:57720"/>
        <dbReference type="EC" id="2.4.2.1"/>
    </reaction>
    <physiologicalReaction direction="left-to-right" evidence="8">
        <dbReference type="Rhea" id="RHEA:27643"/>
    </physiologicalReaction>
</comment>
<evidence type="ECO:0000256" key="5">
    <source>
        <dbReference type="ARBA" id="ARBA00022801"/>
    </source>
</evidence>
<organism evidence="10 11">
    <name type="scientific">Campylobacter jejuni subsp. jejuni serotype O:23/36 (strain 81-176)</name>
    <dbReference type="NCBI Taxonomy" id="354242"/>
    <lineage>
        <taxon>Bacteria</taxon>
        <taxon>Pseudomonadati</taxon>
        <taxon>Campylobacterota</taxon>
        <taxon>Epsilonproteobacteria</taxon>
        <taxon>Campylobacterales</taxon>
        <taxon>Campylobacteraceae</taxon>
        <taxon>Campylobacter</taxon>
    </lineage>
</organism>
<dbReference type="RefSeq" id="WP_002868858.1">
    <property type="nucleotide sequence ID" value="NC_008787.1"/>
</dbReference>
<evidence type="ECO:0000313" key="10">
    <source>
        <dbReference type="EMBL" id="EAQ72163.1"/>
    </source>
</evidence>
<dbReference type="GO" id="GO:0016787">
    <property type="term" value="F:hydrolase activity"/>
    <property type="evidence" value="ECO:0007669"/>
    <property type="project" value="UniProtKB-KW"/>
</dbReference>
<dbReference type="Proteomes" id="UP000000646">
    <property type="component" value="Chromosome"/>
</dbReference>
<keyword evidence="4" id="KW-0479">Metal-binding</keyword>
<comment type="catalytic activity">
    <reaction evidence="9">
        <text>S-methyl-5'-thioadenosine + phosphate = 5-(methylsulfanyl)-alpha-D-ribose 1-phosphate + adenine</text>
        <dbReference type="Rhea" id="RHEA:11852"/>
        <dbReference type="ChEBI" id="CHEBI:16708"/>
        <dbReference type="ChEBI" id="CHEBI:17509"/>
        <dbReference type="ChEBI" id="CHEBI:43474"/>
        <dbReference type="ChEBI" id="CHEBI:58533"/>
        <dbReference type="EC" id="2.4.2.28"/>
    </reaction>
    <physiologicalReaction direction="left-to-right" evidence="9">
        <dbReference type="Rhea" id="RHEA:11853"/>
    </physiologicalReaction>
</comment>
<sequence>MGRSGKNFLSLLENDKVGIFCAFDKDYNVFRAKIHNENLFSHLGFKDIEKCVFMDQIHSHKVIIYEKNLKNLSCDGLISKEKNTALCVLSADCLPLILYHENGIIAALHSGRKGSFENILKECVDQITMQNSHLDKNKFHLFILPGICAKNYEIDGEILEFAKKEFKEFVQDNKLDLKALVKFQAQNLGIENIKDCGICSFDDESFFSYRRDKTPKRFVSVVYLKD</sequence>
<reference evidence="11" key="1">
    <citation type="submission" date="2006-12" db="EMBL/GenBank/DDBJ databases">
        <authorList>
            <person name="Fouts D.E."/>
            <person name="Nelson K.E."/>
            <person name="Sebastian Y."/>
        </authorList>
    </citation>
    <scope>NUCLEOTIDE SEQUENCE [LARGE SCALE GENOMIC DNA]</scope>
    <source>
        <strain evidence="11">81-176</strain>
    </source>
</reference>
<dbReference type="Gene3D" id="3.60.140.10">
    <property type="entry name" value="CNF1/YfiH-like putative cysteine hydrolases"/>
    <property type="match status" value="1"/>
</dbReference>
<dbReference type="InterPro" id="IPR011324">
    <property type="entry name" value="Cytotoxic_necrot_fac-like_cat"/>
</dbReference>
<evidence type="ECO:0000256" key="7">
    <source>
        <dbReference type="ARBA" id="ARBA00047989"/>
    </source>
</evidence>
<protein>
    <recommendedName>
        <fullName evidence="12">Laccase</fullName>
    </recommendedName>
</protein>
<evidence type="ECO:0000256" key="1">
    <source>
        <dbReference type="ARBA" id="ARBA00000553"/>
    </source>
</evidence>